<dbReference type="PROSITE" id="PS00518">
    <property type="entry name" value="ZF_RING_1"/>
    <property type="match status" value="1"/>
</dbReference>
<dbReference type="SUPFAM" id="SSF101898">
    <property type="entry name" value="NHL repeat"/>
    <property type="match status" value="1"/>
</dbReference>
<dbReference type="InterPro" id="IPR000315">
    <property type="entry name" value="Znf_B-box"/>
</dbReference>
<dbReference type="GO" id="GO:0008270">
    <property type="term" value="F:zinc ion binding"/>
    <property type="evidence" value="ECO:0007669"/>
    <property type="project" value="UniProtKB-KW"/>
</dbReference>
<dbReference type="SUPFAM" id="SSF57845">
    <property type="entry name" value="B-box zinc-binding domain"/>
    <property type="match status" value="1"/>
</dbReference>
<feature type="domain" description="B box-type" evidence="9">
    <location>
        <begin position="148"/>
        <end position="184"/>
    </location>
</feature>
<dbReference type="PROSITE" id="PS50089">
    <property type="entry name" value="ZF_RING_2"/>
    <property type="match status" value="1"/>
</dbReference>
<gene>
    <name evidence="10" type="ORF">LSH36_680g02053</name>
</gene>
<accession>A0AAD9MU33</accession>
<proteinExistence type="predicted"/>
<dbReference type="EMBL" id="JAODUP010000680">
    <property type="protein sequence ID" value="KAK2145465.1"/>
    <property type="molecule type" value="Genomic_DNA"/>
</dbReference>
<dbReference type="InterPro" id="IPR013083">
    <property type="entry name" value="Znf_RING/FYVE/PHD"/>
</dbReference>
<dbReference type="PROSITE" id="PS50119">
    <property type="entry name" value="ZF_BBOX"/>
    <property type="match status" value="2"/>
</dbReference>
<feature type="region of interest" description="Disordered" evidence="7">
    <location>
        <begin position="359"/>
        <end position="379"/>
    </location>
</feature>
<dbReference type="GO" id="GO:0061630">
    <property type="term" value="F:ubiquitin protein ligase activity"/>
    <property type="evidence" value="ECO:0007669"/>
    <property type="project" value="TreeGrafter"/>
</dbReference>
<sequence length="635" mass="70972">MATGGVYEELSSINSCDICFEPFKGRNPRTLDCLHVFCQSCIQLMLATSKSNKVRCPKCARVTNVPKGSASNLPIYFHYSKIEDLRRKLEQRHTVCQICKLEACSIQISCYCFVCCSGMCETCQSKHDKLYPDHSQIPVTSAMIGCMMCPDHDTHFDHFCLTCSTAVCSKCCVRAHYEHKVYALLYDSKKGNDMLKEFLSDGLRSADQSLARIDSLQNKVNADVKKTQEEMKQHRDDLVKEIDDEYQSLSIQLTKLHEDIKCDIAVSREQLIAARNHIKRLIKEAKALHEPVTGISMARVPDIEELNANLKCQMPSTEININKPRTVMFTSETQPTKLGHITEQALRLSYVTKVNEEEASYEQGQAENTSIPDPLPKDFSGKPKLKYQIKTEFAADMCYRKSGALLVLSNYDLSVYNEYGKKISHYLTGACKIKADDHLFCGICAGTISSLVAITESRGSAIAGSLLVYTPDGDSWRQISYDVCQKPKCVAMTVDGGFVVTSSKQILVKYDKDGSKAWDRKLSGSAQSVLVDGEDNVLVCIGDGVCMFDKRGNKSSPFSAKGMTLKPSDVCIDKMGNFMIADLKTKSLLLFSRKGELIRELIHFDFSPERIALFKDRLLAVGGNNPNIVRIYELT</sequence>
<dbReference type="InterPro" id="IPR027370">
    <property type="entry name" value="Znf-RING_euk"/>
</dbReference>
<dbReference type="Gene3D" id="3.30.40.10">
    <property type="entry name" value="Zinc/RING finger domain, C3HC4 (zinc finger)"/>
    <property type="match status" value="1"/>
</dbReference>
<dbReference type="Gene3D" id="3.30.160.60">
    <property type="entry name" value="Classic Zinc Finger"/>
    <property type="match status" value="1"/>
</dbReference>
<feature type="domain" description="RING-type" evidence="8">
    <location>
        <begin position="16"/>
        <end position="59"/>
    </location>
</feature>
<evidence type="ECO:0000313" key="10">
    <source>
        <dbReference type="EMBL" id="KAK2145465.1"/>
    </source>
</evidence>
<evidence type="ECO:0000259" key="8">
    <source>
        <dbReference type="PROSITE" id="PS50089"/>
    </source>
</evidence>
<evidence type="ECO:0000313" key="11">
    <source>
        <dbReference type="Proteomes" id="UP001208570"/>
    </source>
</evidence>
<keyword evidence="1" id="KW-0597">Phosphoprotein</keyword>
<dbReference type="PANTHER" id="PTHR25462">
    <property type="entry name" value="BONUS, ISOFORM C-RELATED"/>
    <property type="match status" value="1"/>
</dbReference>
<dbReference type="InterPro" id="IPR001841">
    <property type="entry name" value="Znf_RING"/>
</dbReference>
<organism evidence="10 11">
    <name type="scientific">Paralvinella palmiformis</name>
    <dbReference type="NCBI Taxonomy" id="53620"/>
    <lineage>
        <taxon>Eukaryota</taxon>
        <taxon>Metazoa</taxon>
        <taxon>Spiralia</taxon>
        <taxon>Lophotrochozoa</taxon>
        <taxon>Annelida</taxon>
        <taxon>Polychaeta</taxon>
        <taxon>Sedentaria</taxon>
        <taxon>Canalipalpata</taxon>
        <taxon>Terebellida</taxon>
        <taxon>Terebelliformia</taxon>
        <taxon>Alvinellidae</taxon>
        <taxon>Paralvinella</taxon>
    </lineage>
</organism>
<feature type="compositionally biased region" description="Polar residues" evidence="7">
    <location>
        <begin position="362"/>
        <end position="371"/>
    </location>
</feature>
<evidence type="ECO:0000256" key="2">
    <source>
        <dbReference type="ARBA" id="ARBA00022723"/>
    </source>
</evidence>
<feature type="domain" description="B box-type" evidence="9">
    <location>
        <begin position="91"/>
        <end position="139"/>
    </location>
</feature>
<keyword evidence="4" id="KW-0862">Zinc</keyword>
<evidence type="ECO:0000259" key="9">
    <source>
        <dbReference type="PROSITE" id="PS50119"/>
    </source>
</evidence>
<dbReference type="PANTHER" id="PTHR25462:SF296">
    <property type="entry name" value="MEIOTIC P26, ISOFORM F"/>
    <property type="match status" value="1"/>
</dbReference>
<keyword evidence="6" id="KW-0175">Coiled coil</keyword>
<dbReference type="SMART" id="SM00184">
    <property type="entry name" value="RING"/>
    <property type="match status" value="1"/>
</dbReference>
<evidence type="ECO:0000256" key="1">
    <source>
        <dbReference type="ARBA" id="ARBA00022553"/>
    </source>
</evidence>
<dbReference type="InterPro" id="IPR017907">
    <property type="entry name" value="Znf_RING_CS"/>
</dbReference>
<protein>
    <submittedName>
        <fullName evidence="10">Uncharacterized protein</fullName>
    </submittedName>
</protein>
<dbReference type="Gene3D" id="2.120.10.30">
    <property type="entry name" value="TolB, C-terminal domain"/>
    <property type="match status" value="1"/>
</dbReference>
<evidence type="ECO:0000256" key="3">
    <source>
        <dbReference type="ARBA" id="ARBA00022771"/>
    </source>
</evidence>
<comment type="caution">
    <text evidence="10">The sequence shown here is derived from an EMBL/GenBank/DDBJ whole genome shotgun (WGS) entry which is preliminary data.</text>
</comment>
<dbReference type="AlphaFoldDB" id="A0AAD9MU33"/>
<dbReference type="InterPro" id="IPR011042">
    <property type="entry name" value="6-blade_b-propeller_TolB-like"/>
</dbReference>
<dbReference type="Proteomes" id="UP001208570">
    <property type="component" value="Unassembled WGS sequence"/>
</dbReference>
<evidence type="ECO:0000256" key="7">
    <source>
        <dbReference type="SAM" id="MobiDB-lite"/>
    </source>
</evidence>
<keyword evidence="3 5" id="KW-0863">Zinc-finger</keyword>
<evidence type="ECO:0000256" key="5">
    <source>
        <dbReference type="PROSITE-ProRule" id="PRU00024"/>
    </source>
</evidence>
<dbReference type="InterPro" id="IPR047153">
    <property type="entry name" value="TRIM45/56/19-like"/>
</dbReference>
<evidence type="ECO:0000256" key="4">
    <source>
        <dbReference type="ARBA" id="ARBA00022833"/>
    </source>
</evidence>
<evidence type="ECO:0000256" key="6">
    <source>
        <dbReference type="SAM" id="Coils"/>
    </source>
</evidence>
<keyword evidence="2" id="KW-0479">Metal-binding</keyword>
<keyword evidence="11" id="KW-1185">Reference proteome</keyword>
<feature type="coiled-coil region" evidence="6">
    <location>
        <begin position="217"/>
        <end position="259"/>
    </location>
</feature>
<reference evidence="10" key="1">
    <citation type="journal article" date="2023" name="Mol. Biol. Evol.">
        <title>Third-Generation Sequencing Reveals the Adaptive Role of the Epigenome in Three Deep-Sea Polychaetes.</title>
        <authorList>
            <person name="Perez M."/>
            <person name="Aroh O."/>
            <person name="Sun Y."/>
            <person name="Lan Y."/>
            <person name="Juniper S.K."/>
            <person name="Young C.R."/>
            <person name="Angers B."/>
            <person name="Qian P.Y."/>
        </authorList>
    </citation>
    <scope>NUCLEOTIDE SEQUENCE</scope>
    <source>
        <strain evidence="10">P08H-3</strain>
    </source>
</reference>
<dbReference type="Pfam" id="PF13445">
    <property type="entry name" value="zf-RING_UBOX"/>
    <property type="match status" value="1"/>
</dbReference>
<name>A0AAD9MU33_9ANNE</name>
<dbReference type="SUPFAM" id="SSF57850">
    <property type="entry name" value="RING/U-box"/>
    <property type="match status" value="1"/>
</dbReference>